<feature type="chain" id="PRO_5008593291" evidence="2">
    <location>
        <begin position="18"/>
        <end position="185"/>
    </location>
</feature>
<evidence type="ECO:0000256" key="1">
    <source>
        <dbReference type="ARBA" id="ARBA00022729"/>
    </source>
</evidence>
<reference evidence="5 6" key="1">
    <citation type="submission" date="2016-04" db="EMBL/GenBank/DDBJ databases">
        <title>ATOL: Assembling a taxonomically balanced genome-scale reconstruction of the evolutionary history of the Enterobacteriaceae.</title>
        <authorList>
            <person name="Plunkett G.III."/>
            <person name="Neeno-Eckwall E.C."/>
            <person name="Glasner J.D."/>
            <person name="Perna N.T."/>
        </authorList>
    </citation>
    <scope>NUCLEOTIDE SEQUENCE [LARGE SCALE GENOMIC DNA]</scope>
    <source>
        <strain evidence="5 6">ATCC 51607</strain>
    </source>
</reference>
<organism evidence="5 6">
    <name type="scientific">Buttiauxella noackiae ATCC 51607</name>
    <dbReference type="NCBI Taxonomy" id="1354255"/>
    <lineage>
        <taxon>Bacteria</taxon>
        <taxon>Pseudomonadati</taxon>
        <taxon>Pseudomonadota</taxon>
        <taxon>Gammaproteobacteria</taxon>
        <taxon>Enterobacterales</taxon>
        <taxon>Enterobacteriaceae</taxon>
        <taxon>Buttiauxella</taxon>
    </lineage>
</organism>
<dbReference type="PANTHER" id="PTHR33619">
    <property type="entry name" value="POLYSACCHARIDE EXPORT PROTEIN GFCE-RELATED"/>
    <property type="match status" value="1"/>
</dbReference>
<keyword evidence="1 2" id="KW-0732">Signal</keyword>
<dbReference type="InterPro" id="IPR049712">
    <property type="entry name" value="Poly_export"/>
</dbReference>
<dbReference type="EMBL" id="LXEO01000017">
    <property type="protein sequence ID" value="OAT18965.1"/>
    <property type="molecule type" value="Genomic_DNA"/>
</dbReference>
<dbReference type="PANTHER" id="PTHR33619:SF3">
    <property type="entry name" value="POLYSACCHARIDE EXPORT PROTEIN GFCE-RELATED"/>
    <property type="match status" value="1"/>
</dbReference>
<evidence type="ECO:0000259" key="4">
    <source>
        <dbReference type="Pfam" id="PF10531"/>
    </source>
</evidence>
<dbReference type="Pfam" id="PF02563">
    <property type="entry name" value="Poly_export"/>
    <property type="match status" value="1"/>
</dbReference>
<feature type="signal peptide" evidence="2">
    <location>
        <begin position="1"/>
        <end position="17"/>
    </location>
</feature>
<dbReference type="InterPro" id="IPR019554">
    <property type="entry name" value="Soluble_ligand-bd"/>
</dbReference>
<dbReference type="AlphaFoldDB" id="A0A1B7HTM8"/>
<name>A0A1B7HTM8_9ENTR</name>
<feature type="domain" description="Polysaccharide export protein N-terminal" evidence="3">
    <location>
        <begin position="32"/>
        <end position="107"/>
    </location>
</feature>
<evidence type="ECO:0000313" key="6">
    <source>
        <dbReference type="Proteomes" id="UP000078286"/>
    </source>
</evidence>
<evidence type="ECO:0000256" key="2">
    <source>
        <dbReference type="SAM" id="SignalP"/>
    </source>
</evidence>
<dbReference type="InterPro" id="IPR003715">
    <property type="entry name" value="Poly_export_N"/>
</dbReference>
<dbReference type="Gene3D" id="3.10.560.10">
    <property type="entry name" value="Outer membrane lipoprotein wza domain like"/>
    <property type="match status" value="1"/>
</dbReference>
<keyword evidence="6" id="KW-1185">Reference proteome</keyword>
<dbReference type="Gene3D" id="3.30.1950.10">
    <property type="entry name" value="wza like domain"/>
    <property type="match status" value="1"/>
</dbReference>
<gene>
    <name evidence="5" type="ORF">M979_1789</name>
</gene>
<evidence type="ECO:0000313" key="5">
    <source>
        <dbReference type="EMBL" id="OAT18965.1"/>
    </source>
</evidence>
<feature type="domain" description="Soluble ligand binding" evidence="4">
    <location>
        <begin position="112"/>
        <end position="156"/>
    </location>
</feature>
<sequence length="185" mass="20511">MKIMKLWIFLFFSVLLAGCSATKPPLMDNPEAESKGYLLDAGDAVNINVYGEPDLTMKFILDKSGTITFPYIGQLTLKGKTPEQVSAELTNRLRGDYLQNPMVTVNIAEFRKYYVSGEVRNPNGFSYEPGLTVEKSIAQAGGFTDRADRKDINIRLAGTNQLLENVDVRHSVHPGDIVIIGMGFF</sequence>
<proteinExistence type="predicted"/>
<accession>A0A1B7HTM8</accession>
<dbReference type="RefSeq" id="WP_034455041.1">
    <property type="nucleotide sequence ID" value="NZ_LXEO01000017.1"/>
</dbReference>
<dbReference type="PATRIC" id="fig|1354255.3.peg.1851"/>
<protein>
    <submittedName>
        <fullName evidence="5">CpsC family capsular polysaccharide export protein</fullName>
    </submittedName>
</protein>
<dbReference type="Pfam" id="PF10531">
    <property type="entry name" value="SLBB"/>
    <property type="match status" value="1"/>
</dbReference>
<dbReference type="PROSITE" id="PS51257">
    <property type="entry name" value="PROKAR_LIPOPROTEIN"/>
    <property type="match status" value="1"/>
</dbReference>
<dbReference type="Proteomes" id="UP000078286">
    <property type="component" value="Unassembled WGS sequence"/>
</dbReference>
<evidence type="ECO:0000259" key="3">
    <source>
        <dbReference type="Pfam" id="PF02563"/>
    </source>
</evidence>
<dbReference type="GO" id="GO:0015159">
    <property type="term" value="F:polysaccharide transmembrane transporter activity"/>
    <property type="evidence" value="ECO:0007669"/>
    <property type="project" value="InterPro"/>
</dbReference>
<comment type="caution">
    <text evidence="5">The sequence shown here is derived from an EMBL/GenBank/DDBJ whole genome shotgun (WGS) entry which is preliminary data.</text>
</comment>